<evidence type="ECO:0000313" key="4">
    <source>
        <dbReference type="Proteomes" id="UP000238220"/>
    </source>
</evidence>
<comment type="caution">
    <text evidence="3">The sequence shown here is derived from an EMBL/GenBank/DDBJ whole genome shotgun (WGS) entry which is preliminary data.</text>
</comment>
<gene>
    <name evidence="3" type="ORF">C3942_14010</name>
</gene>
<keyword evidence="4" id="KW-1185">Reference proteome</keyword>
<evidence type="ECO:0008006" key="5">
    <source>
        <dbReference type="Google" id="ProtNLM"/>
    </source>
</evidence>
<name>A0A2S5TEW4_9GAMM</name>
<feature type="region of interest" description="Disordered" evidence="1">
    <location>
        <begin position="98"/>
        <end position="123"/>
    </location>
</feature>
<evidence type="ECO:0000313" key="3">
    <source>
        <dbReference type="EMBL" id="PPE73378.1"/>
    </source>
</evidence>
<evidence type="ECO:0000256" key="1">
    <source>
        <dbReference type="SAM" id="MobiDB-lite"/>
    </source>
</evidence>
<reference evidence="3 4" key="1">
    <citation type="submission" date="2018-02" db="EMBL/GenBank/DDBJ databases">
        <title>Genome sequencing of Solimonas sp. HR-BB.</title>
        <authorList>
            <person name="Lee Y."/>
            <person name="Jeon C.O."/>
        </authorList>
    </citation>
    <scope>NUCLEOTIDE SEQUENCE [LARGE SCALE GENOMIC DNA]</scope>
    <source>
        <strain evidence="3 4">HR-BB</strain>
    </source>
</reference>
<dbReference type="Proteomes" id="UP000238220">
    <property type="component" value="Unassembled WGS sequence"/>
</dbReference>
<organism evidence="3 4">
    <name type="scientific">Solimonas fluminis</name>
    <dbReference type="NCBI Taxonomy" id="2086571"/>
    <lineage>
        <taxon>Bacteria</taxon>
        <taxon>Pseudomonadati</taxon>
        <taxon>Pseudomonadota</taxon>
        <taxon>Gammaproteobacteria</taxon>
        <taxon>Nevskiales</taxon>
        <taxon>Nevskiaceae</taxon>
        <taxon>Solimonas</taxon>
    </lineage>
</organism>
<feature type="signal peptide" evidence="2">
    <location>
        <begin position="1"/>
        <end position="26"/>
    </location>
</feature>
<feature type="compositionally biased region" description="Low complexity" evidence="1">
    <location>
        <begin position="102"/>
        <end position="111"/>
    </location>
</feature>
<feature type="chain" id="PRO_5015608604" description="Lipoprotein" evidence="2">
    <location>
        <begin position="27"/>
        <end position="345"/>
    </location>
</feature>
<protein>
    <recommendedName>
        <fullName evidence="5">Lipoprotein</fullName>
    </recommendedName>
</protein>
<accession>A0A2S5TEW4</accession>
<sequence length="345" mass="34911">MGFMATTHKVQQILGFALAGSLLTLAACSRSDQASDGAVLPSRGTNTSAAALGSKADALRELGVIGALANQVAGGASAWNSGNADAQRVRPWAFNNAERAQSSGADSSSGSCPGGGSFTSQDSSASRSYTLFGGQSAETAQSRSSEVNCKSAFPQQGGVTQTLSLNGVQESGAAQGLSYGSAGSGSEPYTELYEKKEGSRLVDSIKLSYQGLSEVKSAQGSPLDARAVYAYRYARSSGDFFSADVGSSGTPFKVVQGDLLSVSGPYSYSSKSCNGGAATVTTTDGLAFAGAGDQIVAGTLELASGSNKAVFRFKPDGSAELDLNGNTQTLSADELRAAINPANPC</sequence>
<dbReference type="AlphaFoldDB" id="A0A2S5TEW4"/>
<dbReference type="EMBL" id="PSNW01000007">
    <property type="protein sequence ID" value="PPE73378.1"/>
    <property type="molecule type" value="Genomic_DNA"/>
</dbReference>
<evidence type="ECO:0000256" key="2">
    <source>
        <dbReference type="SAM" id="SignalP"/>
    </source>
</evidence>
<keyword evidence="2" id="KW-0732">Signal</keyword>
<proteinExistence type="predicted"/>